<dbReference type="InterPro" id="IPR023296">
    <property type="entry name" value="Glyco_hydro_beta-prop_sf"/>
</dbReference>
<keyword evidence="4" id="KW-0326">Glycosidase</keyword>
<dbReference type="GO" id="GO:0004553">
    <property type="term" value="F:hydrolase activity, hydrolyzing O-glycosyl compounds"/>
    <property type="evidence" value="ECO:0007669"/>
    <property type="project" value="InterPro"/>
</dbReference>
<dbReference type="Gene3D" id="2.115.10.20">
    <property type="entry name" value="Glycosyl hydrolase domain, family 43"/>
    <property type="match status" value="1"/>
</dbReference>
<dbReference type="SUPFAM" id="SSF75005">
    <property type="entry name" value="Arabinanase/levansucrase/invertase"/>
    <property type="match status" value="1"/>
</dbReference>
<evidence type="ECO:0000313" key="5">
    <source>
        <dbReference type="EMBL" id="KFG77294.1"/>
    </source>
</evidence>
<keyword evidence="6" id="KW-1185">Reference proteome</keyword>
<protein>
    <submittedName>
        <fullName evidence="5">Uncharacterized protein</fullName>
    </submittedName>
</protein>
<dbReference type="GO" id="GO:0005975">
    <property type="term" value="P:carbohydrate metabolic process"/>
    <property type="evidence" value="ECO:0007669"/>
    <property type="project" value="InterPro"/>
</dbReference>
<gene>
    <name evidence="5" type="ORF">FM21_14980</name>
</gene>
<evidence type="ECO:0000256" key="4">
    <source>
        <dbReference type="ARBA" id="ARBA00023295"/>
    </source>
</evidence>
<dbReference type="AlphaFoldDB" id="A0A086N826"/>
<evidence type="ECO:0000313" key="6">
    <source>
        <dbReference type="Proteomes" id="UP000029095"/>
    </source>
</evidence>
<accession>A0A086N826</accession>
<evidence type="ECO:0000256" key="2">
    <source>
        <dbReference type="ARBA" id="ARBA00022729"/>
    </source>
</evidence>
<dbReference type="PANTHER" id="PTHR43817:SF1">
    <property type="entry name" value="HYDROLASE, FAMILY 43, PUTATIVE (AFU_ORTHOLOGUE AFUA_3G01660)-RELATED"/>
    <property type="match status" value="1"/>
</dbReference>
<dbReference type="STRING" id="1915400.FM21_14980"/>
<evidence type="ECO:0000256" key="3">
    <source>
        <dbReference type="ARBA" id="ARBA00022801"/>
    </source>
</evidence>
<dbReference type="PANTHER" id="PTHR43817">
    <property type="entry name" value="GLYCOSYL HYDROLASE"/>
    <property type="match status" value="1"/>
</dbReference>
<sequence length="64" mass="7223">MESLSMPRIADPLVPGDWHQRPGWVFSRADDRGGFGPGHHAFFRSPDGTEDWIIHHARTASVRT</sequence>
<reference evidence="5 6" key="1">
    <citation type="submission" date="2014-05" db="EMBL/GenBank/DDBJ databases">
        <title>Complete genome sequence of the Streptomyces mutabilis TRM45540.</title>
        <authorList>
            <person name="Luo X."/>
            <person name="Zhang L."/>
        </authorList>
    </citation>
    <scope>NUCLEOTIDE SEQUENCE [LARGE SCALE GENOMIC DNA]</scope>
    <source>
        <strain evidence="5 6">TRM45540</strain>
    </source>
</reference>
<proteinExistence type="inferred from homology"/>
<dbReference type="Pfam" id="PF04616">
    <property type="entry name" value="Glyco_hydro_43"/>
    <property type="match status" value="1"/>
</dbReference>
<comment type="caution">
    <text evidence="5">The sequence shown here is derived from an EMBL/GenBank/DDBJ whole genome shotgun (WGS) entry which is preliminary data.</text>
</comment>
<keyword evidence="3" id="KW-0378">Hydrolase</keyword>
<organism evidence="5 6">
    <name type="scientific">Streptomyces mutabilis</name>
    <dbReference type="NCBI Taxonomy" id="67332"/>
    <lineage>
        <taxon>Bacteria</taxon>
        <taxon>Bacillati</taxon>
        <taxon>Actinomycetota</taxon>
        <taxon>Actinomycetes</taxon>
        <taxon>Kitasatosporales</taxon>
        <taxon>Streptomycetaceae</taxon>
        <taxon>Streptomyces</taxon>
    </lineage>
</organism>
<comment type="similarity">
    <text evidence="1">Belongs to the glycosyl hydrolase 43 family.</text>
</comment>
<evidence type="ECO:0000256" key="1">
    <source>
        <dbReference type="ARBA" id="ARBA00009865"/>
    </source>
</evidence>
<dbReference type="HOGENOM" id="CLU_2865965_0_0_11"/>
<name>A0A086N826_9ACTN</name>
<dbReference type="InterPro" id="IPR006710">
    <property type="entry name" value="Glyco_hydro_43"/>
</dbReference>
<keyword evidence="2" id="KW-0732">Signal</keyword>
<dbReference type="EMBL" id="JNFQ01000001">
    <property type="protein sequence ID" value="KFG77294.1"/>
    <property type="molecule type" value="Genomic_DNA"/>
</dbReference>
<dbReference type="Proteomes" id="UP000029095">
    <property type="component" value="Unassembled WGS sequence"/>
</dbReference>